<feature type="compositionally biased region" description="Acidic residues" evidence="1">
    <location>
        <begin position="66"/>
        <end position="95"/>
    </location>
</feature>
<feature type="region of interest" description="Disordered" evidence="1">
    <location>
        <begin position="1"/>
        <end position="157"/>
    </location>
</feature>
<proteinExistence type="predicted"/>
<feature type="compositionally biased region" description="Polar residues" evidence="1">
    <location>
        <begin position="19"/>
        <end position="32"/>
    </location>
</feature>
<evidence type="ECO:0000313" key="2">
    <source>
        <dbReference type="EMBL" id="DAZ90800.1"/>
    </source>
</evidence>
<accession>A0A9N6YJD5</accession>
<evidence type="ECO:0000256" key="1">
    <source>
        <dbReference type="SAM" id="MobiDB-lite"/>
    </source>
</evidence>
<feature type="compositionally biased region" description="Basic and acidic residues" evidence="1">
    <location>
        <begin position="96"/>
        <end position="148"/>
    </location>
</feature>
<reference evidence="2" key="1">
    <citation type="journal article" date="2022" name="bioRxiv">
        <title>Unlocking the hidden genetic diversity of varicosaviruses, the neglected plant rhabdoviruses.</title>
        <authorList>
            <person name="Bejerman N."/>
            <person name="Dietzgen R.G."/>
            <person name="Debat H."/>
        </authorList>
    </citation>
    <scope>NUCLEOTIDE SEQUENCE</scope>
</reference>
<name>A0A9N6YJD5_9RHAB</name>
<protein>
    <submittedName>
        <fullName evidence="2">Protein 2</fullName>
    </submittedName>
</protein>
<organism evidence="2">
    <name type="scientific">Raphanus virus 1</name>
    <dbReference type="NCBI Taxonomy" id="2977984"/>
    <lineage>
        <taxon>Viruses</taxon>
        <taxon>Riboviria</taxon>
        <taxon>Orthornavirae</taxon>
        <taxon>Negarnaviricota</taxon>
        <taxon>Haploviricotina</taxon>
        <taxon>Monjiviricetes</taxon>
        <taxon>Mononegavirales</taxon>
        <taxon>Rhabdoviridae</taxon>
        <taxon>Betarhabdovirinae</taxon>
        <taxon>Varicosavirus</taxon>
        <taxon>Varicosavirus raphani</taxon>
    </lineage>
</organism>
<dbReference type="EMBL" id="BK061800">
    <property type="protein sequence ID" value="DAZ90800.1"/>
    <property type="molecule type" value="Viral_cRNA"/>
</dbReference>
<sequence length="411" mass="46887">MTKPSNKASDPKTFRRTTRSQSRESAAANQEQETGEEVMSPTNKLKNSRLPPQAKIDRQLALAEKDLEELEDDEEITDPEESEKEQEKETDEDQNEPAKKKAKKEEERKEREKALQKSQDARRAAEAIKKGIEAERKKEKLSTAEKAKAKLPQMSKDQINRAKAQSEMLIALQTSMKNIGEPASREELNEALELMKIDTEVDYSHLIYFLKGMRRGVWLKANQGDGDPKKIVDMFLTTHKQYAATLQGFERLLFNSTTEQRLTQTKNLPKLPEKVTSSVKSVVPVKTLNFDKPKKENLSKDVKVQKETLHKEKFDGIPLESKSTSTIVKDLTLKDYCGILRISLKRFLKVNEVDESDFISACESFEKEEWNNVRKDLGILGDFSNKVVMKAKEIHGEKNKDVGEGERTDSV</sequence>